<keyword evidence="10 23" id="KW-0732">Signal</keyword>
<dbReference type="GO" id="GO:0051606">
    <property type="term" value="P:detection of stimulus"/>
    <property type="evidence" value="ECO:0007669"/>
    <property type="project" value="UniProtKB-ARBA"/>
</dbReference>
<evidence type="ECO:0000256" key="15">
    <source>
        <dbReference type="ARBA" id="ARBA00022989"/>
    </source>
</evidence>
<dbReference type="Gene3D" id="3.30.200.20">
    <property type="entry name" value="Phosphorylase Kinase, domain 1"/>
    <property type="match status" value="1"/>
</dbReference>
<reference evidence="25" key="2">
    <citation type="submission" date="2021-12" db="EMBL/GenBank/DDBJ databases">
        <title>Resequencing data analysis of finger millet.</title>
        <authorList>
            <person name="Hatakeyama M."/>
            <person name="Aluri S."/>
            <person name="Balachadran M.T."/>
            <person name="Sivarajan S.R."/>
            <person name="Poveda L."/>
            <person name="Shimizu-Inatsugi R."/>
            <person name="Schlapbach R."/>
            <person name="Sreeman S.M."/>
            <person name="Shimizu K.K."/>
        </authorList>
    </citation>
    <scope>NUCLEOTIDE SEQUENCE</scope>
</reference>
<dbReference type="FunFam" id="3.30.200.20:FF:000394">
    <property type="entry name" value="Leucine-rich repeat receptor-like protein kinase"/>
    <property type="match status" value="1"/>
</dbReference>
<dbReference type="PROSITE" id="PS50011">
    <property type="entry name" value="PROTEIN_KINASE_DOM"/>
    <property type="match status" value="1"/>
</dbReference>
<dbReference type="InterPro" id="IPR008271">
    <property type="entry name" value="Ser/Thr_kinase_AS"/>
</dbReference>
<evidence type="ECO:0000256" key="4">
    <source>
        <dbReference type="ARBA" id="ARBA00012513"/>
    </source>
</evidence>
<dbReference type="GO" id="GO:0005524">
    <property type="term" value="F:ATP binding"/>
    <property type="evidence" value="ECO:0007669"/>
    <property type="project" value="UniProtKB-UniRule"/>
</dbReference>
<evidence type="ECO:0000256" key="23">
    <source>
        <dbReference type="SAM" id="SignalP"/>
    </source>
</evidence>
<keyword evidence="9 22" id="KW-0812">Transmembrane</keyword>
<dbReference type="Pfam" id="PF08263">
    <property type="entry name" value="LRRNT_2"/>
    <property type="match status" value="1"/>
</dbReference>
<keyword evidence="7" id="KW-0433">Leucine-rich repeat</keyword>
<dbReference type="SUPFAM" id="SSF56112">
    <property type="entry name" value="Protein kinase-like (PK-like)"/>
    <property type="match status" value="1"/>
</dbReference>
<dbReference type="PANTHER" id="PTHR48053:SF155">
    <property type="entry name" value="LOW QUALITY PROTEIN: RECEPTOR-LIKE PROTEIN 2"/>
    <property type="match status" value="1"/>
</dbReference>
<evidence type="ECO:0000259" key="24">
    <source>
        <dbReference type="PROSITE" id="PS50011"/>
    </source>
</evidence>
<comment type="subcellular location">
    <subcellularLocation>
        <location evidence="1">Cell membrane</location>
        <topology evidence="1">Single-pass type I membrane protein</topology>
    </subcellularLocation>
</comment>
<dbReference type="FunFam" id="3.80.10.10:FF:000403">
    <property type="entry name" value="Receptor-like protein 2"/>
    <property type="match status" value="1"/>
</dbReference>
<dbReference type="InterPro" id="IPR013210">
    <property type="entry name" value="LRR_N_plant-typ"/>
</dbReference>
<evidence type="ECO:0000256" key="11">
    <source>
        <dbReference type="ARBA" id="ARBA00022737"/>
    </source>
</evidence>
<evidence type="ECO:0000256" key="9">
    <source>
        <dbReference type="ARBA" id="ARBA00022692"/>
    </source>
</evidence>
<feature type="signal peptide" evidence="23">
    <location>
        <begin position="1"/>
        <end position="36"/>
    </location>
</feature>
<keyword evidence="16 22" id="KW-0472">Membrane</keyword>
<keyword evidence="8" id="KW-0808">Transferase</keyword>
<proteinExistence type="inferred from homology"/>
<evidence type="ECO:0000256" key="12">
    <source>
        <dbReference type="ARBA" id="ARBA00022741"/>
    </source>
</evidence>
<dbReference type="Pfam" id="PF13855">
    <property type="entry name" value="LRR_8"/>
    <property type="match status" value="1"/>
</dbReference>
<dbReference type="FunFam" id="1.10.510.10:FF:000309">
    <property type="entry name" value="Leucine-rich repeat receptor-like protein kinase"/>
    <property type="match status" value="1"/>
</dbReference>
<dbReference type="Pfam" id="PF07714">
    <property type="entry name" value="PK_Tyr_Ser-Thr"/>
    <property type="match status" value="1"/>
</dbReference>
<evidence type="ECO:0000256" key="5">
    <source>
        <dbReference type="ARBA" id="ARBA00022475"/>
    </source>
</evidence>
<evidence type="ECO:0000256" key="2">
    <source>
        <dbReference type="ARBA" id="ARBA00008684"/>
    </source>
</evidence>
<dbReference type="PROSITE" id="PS51450">
    <property type="entry name" value="LRR"/>
    <property type="match status" value="2"/>
</dbReference>
<dbReference type="Gene3D" id="3.80.10.10">
    <property type="entry name" value="Ribonuclease Inhibitor"/>
    <property type="match status" value="4"/>
</dbReference>
<comment type="similarity">
    <text evidence="2">Belongs to the protein kinase superfamily. Ser/Thr protein kinase family.</text>
</comment>
<evidence type="ECO:0000256" key="6">
    <source>
        <dbReference type="ARBA" id="ARBA00022527"/>
    </source>
</evidence>
<gene>
    <name evidence="25" type="primary">gb06256</name>
    <name evidence="25" type="ORF">PR202_gb06256</name>
</gene>
<dbReference type="FunFam" id="3.80.10.10:FF:000213">
    <property type="entry name" value="Tyrosine-sulfated glycopeptide receptor 1"/>
    <property type="match status" value="1"/>
</dbReference>
<evidence type="ECO:0000313" key="25">
    <source>
        <dbReference type="EMBL" id="GJN19025.1"/>
    </source>
</evidence>
<feature type="chain" id="PRO_5043943857" description="non-specific serine/threonine protein kinase" evidence="23">
    <location>
        <begin position="37"/>
        <end position="1054"/>
    </location>
</feature>
<dbReference type="CDD" id="cd14066">
    <property type="entry name" value="STKc_IRAK"/>
    <property type="match status" value="1"/>
</dbReference>
<organism evidence="25 26">
    <name type="scientific">Eleusine coracana subsp. coracana</name>
    <dbReference type="NCBI Taxonomy" id="191504"/>
    <lineage>
        <taxon>Eukaryota</taxon>
        <taxon>Viridiplantae</taxon>
        <taxon>Streptophyta</taxon>
        <taxon>Embryophyta</taxon>
        <taxon>Tracheophyta</taxon>
        <taxon>Spermatophyta</taxon>
        <taxon>Magnoliopsida</taxon>
        <taxon>Liliopsida</taxon>
        <taxon>Poales</taxon>
        <taxon>Poaceae</taxon>
        <taxon>PACMAD clade</taxon>
        <taxon>Chloridoideae</taxon>
        <taxon>Cynodonteae</taxon>
        <taxon>Eleusininae</taxon>
        <taxon>Eleusine</taxon>
    </lineage>
</organism>
<dbReference type="InterPro" id="IPR001245">
    <property type="entry name" value="Ser-Thr/Tyr_kinase_cat_dom"/>
</dbReference>
<dbReference type="FunFam" id="3.80.10.10:FF:000470">
    <property type="entry name" value="LRR receptor-like serine/threonine-protein kinase RPK2"/>
    <property type="match status" value="1"/>
</dbReference>
<dbReference type="InterPro" id="IPR017441">
    <property type="entry name" value="Protein_kinase_ATP_BS"/>
</dbReference>
<accession>A0AAV5E8X3</accession>
<comment type="similarity">
    <text evidence="3">Belongs to the RLP family.</text>
</comment>
<dbReference type="AlphaFoldDB" id="A0AAV5E8X3"/>
<dbReference type="InterPro" id="IPR032675">
    <property type="entry name" value="LRR_dom_sf"/>
</dbReference>
<protein>
    <recommendedName>
        <fullName evidence="4">non-specific serine/threonine protein kinase</fullName>
        <ecNumber evidence="4">2.7.11.1</ecNumber>
    </recommendedName>
</protein>
<evidence type="ECO:0000256" key="1">
    <source>
        <dbReference type="ARBA" id="ARBA00004251"/>
    </source>
</evidence>
<dbReference type="FunFam" id="3.80.10.10:FF:000530">
    <property type="entry name" value="Receptor-like protein 2"/>
    <property type="match status" value="1"/>
</dbReference>
<comment type="catalytic activity">
    <reaction evidence="19">
        <text>L-threonyl-[protein] + ATP = O-phospho-L-threonyl-[protein] + ADP + H(+)</text>
        <dbReference type="Rhea" id="RHEA:46608"/>
        <dbReference type="Rhea" id="RHEA-COMP:11060"/>
        <dbReference type="Rhea" id="RHEA-COMP:11605"/>
        <dbReference type="ChEBI" id="CHEBI:15378"/>
        <dbReference type="ChEBI" id="CHEBI:30013"/>
        <dbReference type="ChEBI" id="CHEBI:30616"/>
        <dbReference type="ChEBI" id="CHEBI:61977"/>
        <dbReference type="ChEBI" id="CHEBI:456216"/>
        <dbReference type="EC" id="2.7.11.1"/>
    </reaction>
</comment>
<keyword evidence="15 22" id="KW-1133">Transmembrane helix</keyword>
<keyword evidence="5" id="KW-1003">Cell membrane</keyword>
<dbReference type="PRINTS" id="PR00019">
    <property type="entry name" value="LEURICHRPT"/>
</dbReference>
<evidence type="ECO:0000256" key="14">
    <source>
        <dbReference type="ARBA" id="ARBA00022840"/>
    </source>
</evidence>
<evidence type="ECO:0000256" key="20">
    <source>
        <dbReference type="ARBA" id="ARBA00048679"/>
    </source>
</evidence>
<dbReference type="GO" id="GO:0005886">
    <property type="term" value="C:plasma membrane"/>
    <property type="evidence" value="ECO:0007669"/>
    <property type="project" value="UniProtKB-SubCell"/>
</dbReference>
<evidence type="ECO:0000256" key="3">
    <source>
        <dbReference type="ARBA" id="ARBA00009592"/>
    </source>
</evidence>
<feature type="binding site" evidence="21">
    <location>
        <position position="798"/>
    </location>
    <ligand>
        <name>ATP</name>
        <dbReference type="ChEBI" id="CHEBI:30616"/>
    </ligand>
</feature>
<keyword evidence="17" id="KW-0675">Receptor</keyword>
<dbReference type="EC" id="2.7.11.1" evidence="4"/>
<keyword evidence="18" id="KW-0325">Glycoprotein</keyword>
<keyword evidence="6" id="KW-0723">Serine/threonine-protein kinase</keyword>
<dbReference type="PROSITE" id="PS00107">
    <property type="entry name" value="PROTEIN_KINASE_ATP"/>
    <property type="match status" value="1"/>
</dbReference>
<dbReference type="InterPro" id="IPR003591">
    <property type="entry name" value="Leu-rich_rpt_typical-subtyp"/>
</dbReference>
<keyword evidence="14 21" id="KW-0067">ATP-binding</keyword>
<dbReference type="InterPro" id="IPR000719">
    <property type="entry name" value="Prot_kinase_dom"/>
</dbReference>
<evidence type="ECO:0000256" key="17">
    <source>
        <dbReference type="ARBA" id="ARBA00023170"/>
    </source>
</evidence>
<keyword evidence="12 21" id="KW-0547">Nucleotide-binding</keyword>
<evidence type="ECO:0000256" key="19">
    <source>
        <dbReference type="ARBA" id="ARBA00047899"/>
    </source>
</evidence>
<evidence type="ECO:0000256" key="16">
    <source>
        <dbReference type="ARBA" id="ARBA00023136"/>
    </source>
</evidence>
<feature type="domain" description="Protein kinase" evidence="24">
    <location>
        <begin position="769"/>
        <end position="1042"/>
    </location>
</feature>
<evidence type="ECO:0000256" key="10">
    <source>
        <dbReference type="ARBA" id="ARBA00022729"/>
    </source>
</evidence>
<evidence type="ECO:0000256" key="21">
    <source>
        <dbReference type="PROSITE-ProRule" id="PRU10141"/>
    </source>
</evidence>
<feature type="transmembrane region" description="Helical" evidence="22">
    <location>
        <begin position="689"/>
        <end position="713"/>
    </location>
</feature>
<dbReference type="PANTHER" id="PTHR48053">
    <property type="entry name" value="LEUCINE RICH REPEAT FAMILY PROTEIN, EXPRESSED"/>
    <property type="match status" value="1"/>
</dbReference>
<dbReference type="InterPro" id="IPR051716">
    <property type="entry name" value="Plant_RL_S/T_kinase"/>
</dbReference>
<comment type="caution">
    <text evidence="25">The sequence shown here is derived from an EMBL/GenBank/DDBJ whole genome shotgun (WGS) entry which is preliminary data.</text>
</comment>
<dbReference type="SUPFAM" id="SSF52058">
    <property type="entry name" value="L domain-like"/>
    <property type="match status" value="2"/>
</dbReference>
<evidence type="ECO:0000256" key="18">
    <source>
        <dbReference type="ARBA" id="ARBA00023180"/>
    </source>
</evidence>
<evidence type="ECO:0000256" key="13">
    <source>
        <dbReference type="ARBA" id="ARBA00022777"/>
    </source>
</evidence>
<dbReference type="Proteomes" id="UP001054889">
    <property type="component" value="Unassembled WGS sequence"/>
</dbReference>
<dbReference type="SMART" id="SM00365">
    <property type="entry name" value="LRR_SD22"/>
    <property type="match status" value="5"/>
</dbReference>
<sequence length="1054" mass="115589">MRPLQVSYKKYQSKLPIPSIGLALLLLISLASPTSSCTEQEKTSLLQFLAGLSHDAGLAMLWKEDSDCCKWEGITCNHNGTVIKVSLPSSGLEGHISESLGKLTGLQHLNLSYNSLSSGLPQELVSSNSIIVLDVSFNQLNGNLHEMSSSTPGQPLQVLNISSNMFIGQFTSITWKGMENLITLNVSNNSFVGQIPTHFCNISPSLAVLEVCYNKFSGSIPPGLRSCSEIRVFKAGHNNLSGTLPDELFGATSLECLSFASNSLQGILDGKQIVKLSNLVILDLGENKFSGTIPDSICQLKRLEELHLDYNTMSGELPSTFNNCTNLITMDLKGNNFSGELSKVNFSSLPNLKTLDLMQNNFSGTIPESIYSCQNLTALRLSSNKFHGQISKGLRNLKHLSFLSLTYNNLTDIRNALQTLRSCKNLTTLLLGHNFMNKIMPSDTRIDGFETLQVLDFGNCLLSGKIPLWVSKLAKLNILVLRGNKLSGSIPTWINTLNFLFHLDISNNSLTGKIPKDSMNMPMLISDRIVANLDPSVFDLPVYEGLSRQYRTTTALPIVLNLSSNNFTGEIPQEIGQLKALFSLDISFNHLAGPIPLSICNLTNLQMLDLSNNNLTGRIPAGLENLHFLSTFNVSNNDLEGPIPTGGQFSTFQNSSFDGNPKLCGSTLTLQCSSAGASLVSEKQRNKKIIFAITFGVFFAGVAIFLLLGRLLVSIRAKGVTGKSGRGGNGDVETASFNSSEHALVIMPKVMGDKNKITFSDIVKATDNFDREHVIGCGGYGLVYKAELPDGYKLAIKKLNGEMCLMKREFSAEVEALSMANHDHLVPLWGYCVHGKSRLLIYSYMENGSLDDWLHNCYDDATTILDWPTRLNIAQGASRGLSYIHNVCKPHIVHRDIKSSNILLDKEFKAYVADFGLARLILPNKTHVTTELAGTLGYIPPEYGQGWVATLRGDIYSFGVVLLELLTGRRPVEVLSTSKELVPWVLEMRSQGEQIEVLDLTLRGTGHEEQMLKVLEVACKCVNHNPSMRPAIMEVVSCLERVNAGLQMQKSVKS</sequence>
<dbReference type="SMART" id="SM00369">
    <property type="entry name" value="LRR_TYP"/>
    <property type="match status" value="6"/>
</dbReference>
<evidence type="ECO:0000256" key="22">
    <source>
        <dbReference type="SAM" id="Phobius"/>
    </source>
</evidence>
<reference evidence="25" key="1">
    <citation type="journal article" date="2018" name="DNA Res.">
        <title>Multiple hybrid de novo genome assembly of finger millet, an orphan allotetraploid crop.</title>
        <authorList>
            <person name="Hatakeyama M."/>
            <person name="Aluri S."/>
            <person name="Balachadran M.T."/>
            <person name="Sivarajan S.R."/>
            <person name="Patrignani A."/>
            <person name="Gruter S."/>
            <person name="Poveda L."/>
            <person name="Shimizu-Inatsugi R."/>
            <person name="Baeten J."/>
            <person name="Francoijs K.J."/>
            <person name="Nataraja K.N."/>
            <person name="Reddy Y.A.N."/>
            <person name="Phadnis S."/>
            <person name="Ravikumar R.L."/>
            <person name="Schlapbach R."/>
            <person name="Sreeman S.M."/>
            <person name="Shimizu K.K."/>
        </authorList>
    </citation>
    <scope>NUCLEOTIDE SEQUENCE</scope>
</reference>
<comment type="catalytic activity">
    <reaction evidence="20">
        <text>L-seryl-[protein] + ATP = O-phospho-L-seryl-[protein] + ADP + H(+)</text>
        <dbReference type="Rhea" id="RHEA:17989"/>
        <dbReference type="Rhea" id="RHEA-COMP:9863"/>
        <dbReference type="Rhea" id="RHEA-COMP:11604"/>
        <dbReference type="ChEBI" id="CHEBI:15378"/>
        <dbReference type="ChEBI" id="CHEBI:29999"/>
        <dbReference type="ChEBI" id="CHEBI:30616"/>
        <dbReference type="ChEBI" id="CHEBI:83421"/>
        <dbReference type="ChEBI" id="CHEBI:456216"/>
        <dbReference type="EC" id="2.7.11.1"/>
    </reaction>
</comment>
<dbReference type="Gene3D" id="1.10.510.10">
    <property type="entry name" value="Transferase(Phosphotransferase) domain 1"/>
    <property type="match status" value="1"/>
</dbReference>
<dbReference type="InterPro" id="IPR011009">
    <property type="entry name" value="Kinase-like_dom_sf"/>
</dbReference>
<dbReference type="InterPro" id="IPR001611">
    <property type="entry name" value="Leu-rich_rpt"/>
</dbReference>
<dbReference type="GO" id="GO:0004674">
    <property type="term" value="F:protein serine/threonine kinase activity"/>
    <property type="evidence" value="ECO:0007669"/>
    <property type="project" value="UniProtKB-KW"/>
</dbReference>
<evidence type="ECO:0000313" key="26">
    <source>
        <dbReference type="Proteomes" id="UP001054889"/>
    </source>
</evidence>
<keyword evidence="11" id="KW-0677">Repeat</keyword>
<keyword evidence="13" id="KW-0418">Kinase</keyword>
<evidence type="ECO:0000256" key="8">
    <source>
        <dbReference type="ARBA" id="ARBA00022679"/>
    </source>
</evidence>
<evidence type="ECO:0000256" key="7">
    <source>
        <dbReference type="ARBA" id="ARBA00022614"/>
    </source>
</evidence>
<name>A0AAV5E8X3_ELECO</name>
<dbReference type="SMART" id="SM00220">
    <property type="entry name" value="S_TKc"/>
    <property type="match status" value="1"/>
</dbReference>
<dbReference type="Pfam" id="PF00560">
    <property type="entry name" value="LRR_1"/>
    <property type="match status" value="9"/>
</dbReference>
<dbReference type="PROSITE" id="PS00108">
    <property type="entry name" value="PROTEIN_KINASE_ST"/>
    <property type="match status" value="1"/>
</dbReference>
<keyword evidence="26" id="KW-1185">Reference proteome</keyword>
<dbReference type="EMBL" id="BQKI01000074">
    <property type="protein sequence ID" value="GJN19025.1"/>
    <property type="molecule type" value="Genomic_DNA"/>
</dbReference>